<dbReference type="InterPro" id="IPR013325">
    <property type="entry name" value="RNA_pol_sigma_r2"/>
</dbReference>
<evidence type="ECO:0000256" key="1">
    <source>
        <dbReference type="SAM" id="MobiDB-lite"/>
    </source>
</evidence>
<dbReference type="EMBL" id="MQWB01000001">
    <property type="protein sequence ID" value="OZC02883.1"/>
    <property type="molecule type" value="Genomic_DNA"/>
</dbReference>
<name>A0A259TYN7_9BACT</name>
<organism evidence="2 3">
    <name type="scientific">Rubricoccus marinus</name>
    <dbReference type="NCBI Taxonomy" id="716817"/>
    <lineage>
        <taxon>Bacteria</taxon>
        <taxon>Pseudomonadati</taxon>
        <taxon>Rhodothermota</taxon>
        <taxon>Rhodothermia</taxon>
        <taxon>Rhodothermales</taxon>
        <taxon>Rubricoccaceae</taxon>
        <taxon>Rubricoccus</taxon>
    </lineage>
</organism>
<evidence type="ECO:0000313" key="3">
    <source>
        <dbReference type="Proteomes" id="UP000216446"/>
    </source>
</evidence>
<dbReference type="AlphaFoldDB" id="A0A259TYN7"/>
<accession>A0A259TYN7</accession>
<protein>
    <submittedName>
        <fullName evidence="2">Uncharacterized protein</fullName>
    </submittedName>
</protein>
<dbReference type="GO" id="GO:0006352">
    <property type="term" value="P:DNA-templated transcription initiation"/>
    <property type="evidence" value="ECO:0007669"/>
    <property type="project" value="InterPro"/>
</dbReference>
<dbReference type="Gene3D" id="1.10.1740.10">
    <property type="match status" value="1"/>
</dbReference>
<dbReference type="GO" id="GO:0003700">
    <property type="term" value="F:DNA-binding transcription factor activity"/>
    <property type="evidence" value="ECO:0007669"/>
    <property type="project" value="InterPro"/>
</dbReference>
<sequence length="250" mass="27623">MPPVHADSEVFDDAVWLRAVGGDRDAFETAVASFHDELLAAAERQVELYRASGDLAESTLNPTELVGETLVRAYEHREGFNAERMGFRAWLLGVQHRALARVMREEHRYSDRKALSLDELAPSSSEEDASGDTSYEFRQPFEVVTYGDLIAGSEPIDVEFDPNGHEPLTDRESRALAASGMSVDGQHVVLLHDELDLTISEVSQILDASLHDTAETLNLARASVRQRLSNSPLSEDPSDARDSYTGDPVR</sequence>
<gene>
    <name evidence="2" type="ORF">BSZ36_07805</name>
</gene>
<dbReference type="SUPFAM" id="SSF88946">
    <property type="entry name" value="Sigma2 domain of RNA polymerase sigma factors"/>
    <property type="match status" value="1"/>
</dbReference>
<dbReference type="Proteomes" id="UP000216446">
    <property type="component" value="Unassembled WGS sequence"/>
</dbReference>
<reference evidence="2 3" key="1">
    <citation type="submission" date="2016-11" db="EMBL/GenBank/DDBJ databases">
        <title>Study of marine rhodopsin-containing bacteria.</title>
        <authorList>
            <person name="Yoshizawa S."/>
            <person name="Kumagai Y."/>
            <person name="Kogure K."/>
        </authorList>
    </citation>
    <scope>NUCLEOTIDE SEQUENCE [LARGE SCALE GENOMIC DNA]</scope>
    <source>
        <strain evidence="2 3">SG-29</strain>
    </source>
</reference>
<dbReference type="RefSeq" id="WP_094547592.1">
    <property type="nucleotide sequence ID" value="NZ_MQWB01000001.1"/>
</dbReference>
<comment type="caution">
    <text evidence="2">The sequence shown here is derived from an EMBL/GenBank/DDBJ whole genome shotgun (WGS) entry which is preliminary data.</text>
</comment>
<feature type="region of interest" description="Disordered" evidence="1">
    <location>
        <begin position="226"/>
        <end position="250"/>
    </location>
</feature>
<evidence type="ECO:0000313" key="2">
    <source>
        <dbReference type="EMBL" id="OZC02883.1"/>
    </source>
</evidence>
<proteinExistence type="predicted"/>
<dbReference type="OrthoDB" id="1523853at2"/>
<feature type="compositionally biased region" description="Basic and acidic residues" evidence="1">
    <location>
        <begin position="238"/>
        <end position="250"/>
    </location>
</feature>
<dbReference type="InParanoid" id="A0A259TYN7"/>
<keyword evidence="3" id="KW-1185">Reference proteome</keyword>